<evidence type="ECO:0000313" key="5">
    <source>
        <dbReference type="EMBL" id="CAG6659766.1"/>
    </source>
</evidence>
<accession>A0A8D8RYW5</accession>
<evidence type="ECO:0000256" key="1">
    <source>
        <dbReference type="ARBA" id="ARBA00011738"/>
    </source>
</evidence>
<dbReference type="EMBL" id="HBUF01195124">
    <property type="protein sequence ID" value="CAG6659763.1"/>
    <property type="molecule type" value="Transcribed_RNA"/>
</dbReference>
<dbReference type="SUPFAM" id="SSF52833">
    <property type="entry name" value="Thioredoxin-like"/>
    <property type="match status" value="1"/>
</dbReference>
<dbReference type="FunFam" id="1.20.1050.10:FF:000007">
    <property type="entry name" value="Glutathione S-transferase 1-1"/>
    <property type="match status" value="1"/>
</dbReference>
<dbReference type="InterPro" id="IPR036282">
    <property type="entry name" value="Glutathione-S-Trfase_C_sf"/>
</dbReference>
<dbReference type="SFLD" id="SFLDS00019">
    <property type="entry name" value="Glutathione_Transferase_(cytos"/>
    <property type="match status" value="1"/>
</dbReference>
<keyword evidence="5" id="KW-0808">Transferase</keyword>
<dbReference type="Pfam" id="PF02798">
    <property type="entry name" value="GST_N"/>
    <property type="match status" value="1"/>
</dbReference>
<dbReference type="InterPro" id="IPR004045">
    <property type="entry name" value="Glutathione_S-Trfase_N"/>
</dbReference>
<dbReference type="EMBL" id="HBUF01195122">
    <property type="protein sequence ID" value="CAG6659757.1"/>
    <property type="molecule type" value="Transcribed_RNA"/>
</dbReference>
<dbReference type="InterPro" id="IPR010987">
    <property type="entry name" value="Glutathione-S-Trfase_C-like"/>
</dbReference>
<feature type="domain" description="GST N-terminal" evidence="3">
    <location>
        <begin position="1"/>
        <end position="82"/>
    </location>
</feature>
<dbReference type="PROSITE" id="PS50404">
    <property type="entry name" value="GST_NTER"/>
    <property type="match status" value="1"/>
</dbReference>
<comment type="subunit">
    <text evidence="1">Homodimer.</text>
</comment>
<organism evidence="5">
    <name type="scientific">Cacopsylla melanoneura</name>
    <dbReference type="NCBI Taxonomy" id="428564"/>
    <lineage>
        <taxon>Eukaryota</taxon>
        <taxon>Metazoa</taxon>
        <taxon>Ecdysozoa</taxon>
        <taxon>Arthropoda</taxon>
        <taxon>Hexapoda</taxon>
        <taxon>Insecta</taxon>
        <taxon>Pterygota</taxon>
        <taxon>Neoptera</taxon>
        <taxon>Paraneoptera</taxon>
        <taxon>Hemiptera</taxon>
        <taxon>Sternorrhyncha</taxon>
        <taxon>Psylloidea</taxon>
        <taxon>Psyllidae</taxon>
        <taxon>Psyllinae</taxon>
        <taxon>Cacopsylla</taxon>
    </lineage>
</organism>
<dbReference type="PROSITE" id="PS50405">
    <property type="entry name" value="GST_CTER"/>
    <property type="match status" value="1"/>
</dbReference>
<dbReference type="InterPro" id="IPR036249">
    <property type="entry name" value="Thioredoxin-like_sf"/>
</dbReference>
<dbReference type="CDD" id="cd03177">
    <property type="entry name" value="GST_C_Delta_Epsilon"/>
    <property type="match status" value="1"/>
</dbReference>
<dbReference type="InterPro" id="IPR004046">
    <property type="entry name" value="GST_C"/>
</dbReference>
<dbReference type="AlphaFoldDB" id="A0A8D8RYW5"/>
<reference evidence="5" key="1">
    <citation type="submission" date="2021-05" db="EMBL/GenBank/DDBJ databases">
        <authorList>
            <person name="Alioto T."/>
            <person name="Alioto T."/>
            <person name="Gomez Garrido J."/>
        </authorList>
    </citation>
    <scope>NUCLEOTIDE SEQUENCE</scope>
</reference>
<evidence type="ECO:0000256" key="2">
    <source>
        <dbReference type="RuleBase" id="RU003494"/>
    </source>
</evidence>
<evidence type="ECO:0000259" key="4">
    <source>
        <dbReference type="PROSITE" id="PS50405"/>
    </source>
</evidence>
<dbReference type="EMBL" id="HBUF01195123">
    <property type="protein sequence ID" value="CAG6659760.1"/>
    <property type="molecule type" value="Transcribed_RNA"/>
</dbReference>
<dbReference type="PANTHER" id="PTHR43969:SF9">
    <property type="entry name" value="GLUTATHIONE S TRANSFERASE D10, ISOFORM A-RELATED"/>
    <property type="match status" value="1"/>
</dbReference>
<dbReference type="SUPFAM" id="SSF47616">
    <property type="entry name" value="GST C-terminal domain-like"/>
    <property type="match status" value="1"/>
</dbReference>
<sequence>MPLELYYYETAPPSRAVVLLCKTLKLPINLRRVDLAKNENQTPDFIKINPLKKVPVLNDNGICISDSHSILTYLTAQYGMNSSSLYPRDLKKRAVVDSRLHFDNGTLFPALANIIRPMVYEGQTTIPEERRKIALEALDYVEGLLKVNEWVAGDKLTVADYSMVTTITSLATLLPEADSFWKIQAWIKRCEKNMISYEEVQKPGLESFKSLATRNSASKAAAEVS</sequence>
<dbReference type="GO" id="GO:0004364">
    <property type="term" value="F:glutathione transferase activity"/>
    <property type="evidence" value="ECO:0007669"/>
    <property type="project" value="TreeGrafter"/>
</dbReference>
<comment type="similarity">
    <text evidence="2">Belongs to the GST superfamily.</text>
</comment>
<dbReference type="SFLD" id="SFLDG00358">
    <property type="entry name" value="Main_(cytGST)"/>
    <property type="match status" value="1"/>
</dbReference>
<dbReference type="InterPro" id="IPR040079">
    <property type="entry name" value="Glutathione_S-Trfase"/>
</dbReference>
<dbReference type="PANTHER" id="PTHR43969">
    <property type="entry name" value="GLUTATHIONE S TRANSFERASE D10, ISOFORM A-RELATED"/>
    <property type="match status" value="1"/>
</dbReference>
<dbReference type="Pfam" id="PF00043">
    <property type="entry name" value="GST_C"/>
    <property type="match status" value="1"/>
</dbReference>
<name>A0A8D8RYW5_9HEMI</name>
<protein>
    <submittedName>
        <fullName evidence="5">Glutathione S-transferase 1</fullName>
    </submittedName>
</protein>
<dbReference type="FunFam" id="3.40.30.10:FF:000034">
    <property type="entry name" value="glutathione S-transferase 1"/>
    <property type="match status" value="1"/>
</dbReference>
<evidence type="ECO:0000259" key="3">
    <source>
        <dbReference type="PROSITE" id="PS50404"/>
    </source>
</evidence>
<proteinExistence type="inferred from homology"/>
<dbReference type="GO" id="GO:0006749">
    <property type="term" value="P:glutathione metabolic process"/>
    <property type="evidence" value="ECO:0007669"/>
    <property type="project" value="TreeGrafter"/>
</dbReference>
<feature type="domain" description="GST C-terminal" evidence="4">
    <location>
        <begin position="89"/>
        <end position="211"/>
    </location>
</feature>
<dbReference type="Gene3D" id="1.20.1050.10">
    <property type="match status" value="1"/>
</dbReference>
<dbReference type="EMBL" id="HBUF01195125">
    <property type="protein sequence ID" value="CAG6659766.1"/>
    <property type="molecule type" value="Transcribed_RNA"/>
</dbReference>
<dbReference type="Gene3D" id="3.40.30.10">
    <property type="entry name" value="Glutaredoxin"/>
    <property type="match status" value="1"/>
</dbReference>